<dbReference type="Pfam" id="PF04940">
    <property type="entry name" value="BLUF"/>
    <property type="match status" value="1"/>
</dbReference>
<dbReference type="InterPro" id="IPR036046">
    <property type="entry name" value="Acylphosphatase-like_dom_sf"/>
</dbReference>
<dbReference type="PROSITE" id="PS50925">
    <property type="entry name" value="BLUF"/>
    <property type="match status" value="1"/>
</dbReference>
<sequence length="166" mass="19460">MLAHPSLPVYCSTARITNFPQKELVNILETCRRANSSFDLPITGLLMYRDGQFVQFLEGRKQDVLDLYERISGDPRHYNVTTLFQRDTKGRDFGNWSMSFRDLERLNRGLPDNPENLPFSTQEKYESDAFNDIMLQSHADSPQFLDTMDDTIRNLITLYHKLFMRL</sequence>
<dbReference type="SUPFAM" id="SSF54975">
    <property type="entry name" value="Acylphosphatase/BLUF domain-like"/>
    <property type="match status" value="1"/>
</dbReference>
<evidence type="ECO:0000313" key="2">
    <source>
        <dbReference type="EMBL" id="CED83241.1"/>
    </source>
</evidence>
<dbReference type="EMBL" id="LN483142">
    <property type="protein sequence ID" value="CED83241.1"/>
    <property type="molecule type" value="Genomic_DNA"/>
</dbReference>
<protein>
    <submittedName>
        <fullName evidence="2">BLUF domain</fullName>
    </submittedName>
</protein>
<dbReference type="GO" id="GO:0009882">
    <property type="term" value="F:blue light photoreceptor activity"/>
    <property type="evidence" value="ECO:0007669"/>
    <property type="project" value="InterPro"/>
</dbReference>
<dbReference type="InterPro" id="IPR007024">
    <property type="entry name" value="BLUF_domain"/>
</dbReference>
<organism evidence="2">
    <name type="scientific">Phaffia rhodozyma</name>
    <name type="common">Yeast</name>
    <name type="synonym">Xanthophyllomyces dendrorhous</name>
    <dbReference type="NCBI Taxonomy" id="264483"/>
    <lineage>
        <taxon>Eukaryota</taxon>
        <taxon>Fungi</taxon>
        <taxon>Dikarya</taxon>
        <taxon>Basidiomycota</taxon>
        <taxon>Agaricomycotina</taxon>
        <taxon>Tremellomycetes</taxon>
        <taxon>Cystofilobasidiales</taxon>
        <taxon>Mrakiaceae</taxon>
        <taxon>Phaffia</taxon>
    </lineage>
</organism>
<name>A0A0F7SP70_PHARH</name>
<dbReference type="SMART" id="SM01034">
    <property type="entry name" value="BLUF"/>
    <property type="match status" value="1"/>
</dbReference>
<accession>A0A0F7SP70</accession>
<dbReference type="GO" id="GO:0071949">
    <property type="term" value="F:FAD binding"/>
    <property type="evidence" value="ECO:0007669"/>
    <property type="project" value="InterPro"/>
</dbReference>
<dbReference type="Gene3D" id="3.30.70.100">
    <property type="match status" value="1"/>
</dbReference>
<dbReference type="AlphaFoldDB" id="A0A0F7SP70"/>
<evidence type="ECO:0000259" key="1">
    <source>
        <dbReference type="PROSITE" id="PS50925"/>
    </source>
</evidence>
<proteinExistence type="predicted"/>
<feature type="domain" description="BLUF" evidence="1">
    <location>
        <begin position="5"/>
        <end position="99"/>
    </location>
</feature>
<reference evidence="2" key="1">
    <citation type="submission" date="2014-08" db="EMBL/GenBank/DDBJ databases">
        <authorList>
            <person name="Sharma Rahul"/>
            <person name="Thines Marco"/>
        </authorList>
    </citation>
    <scope>NUCLEOTIDE SEQUENCE</scope>
</reference>